<dbReference type="AlphaFoldDB" id="A0A6G1IRC7"/>
<dbReference type="Pfam" id="PF13468">
    <property type="entry name" value="Glyoxalase_3"/>
    <property type="match status" value="1"/>
</dbReference>
<dbReference type="Proteomes" id="UP000799291">
    <property type="component" value="Unassembled WGS sequence"/>
</dbReference>
<dbReference type="InterPro" id="IPR025870">
    <property type="entry name" value="Glyoxalase-like_dom"/>
</dbReference>
<dbReference type="SUPFAM" id="SSF54593">
    <property type="entry name" value="Glyoxalase/Bleomycin resistance protein/Dihydroxybiphenyl dioxygenase"/>
    <property type="match status" value="1"/>
</dbReference>
<feature type="domain" description="Glyoxalase-like" evidence="1">
    <location>
        <begin position="21"/>
        <end position="110"/>
    </location>
</feature>
<organism evidence="2 3">
    <name type="scientific">Lentithecium fluviatile CBS 122367</name>
    <dbReference type="NCBI Taxonomy" id="1168545"/>
    <lineage>
        <taxon>Eukaryota</taxon>
        <taxon>Fungi</taxon>
        <taxon>Dikarya</taxon>
        <taxon>Ascomycota</taxon>
        <taxon>Pezizomycotina</taxon>
        <taxon>Dothideomycetes</taxon>
        <taxon>Pleosporomycetidae</taxon>
        <taxon>Pleosporales</taxon>
        <taxon>Massarineae</taxon>
        <taxon>Lentitheciaceae</taxon>
        <taxon>Lentithecium</taxon>
    </lineage>
</organism>
<keyword evidence="3" id="KW-1185">Reference proteome</keyword>
<evidence type="ECO:0000259" key="1">
    <source>
        <dbReference type="Pfam" id="PF13468"/>
    </source>
</evidence>
<dbReference type="InterPro" id="IPR029068">
    <property type="entry name" value="Glyas_Bleomycin-R_OHBP_Dase"/>
</dbReference>
<accession>A0A6G1IRC7</accession>
<evidence type="ECO:0000313" key="2">
    <source>
        <dbReference type="EMBL" id="KAF2680804.1"/>
    </source>
</evidence>
<evidence type="ECO:0000313" key="3">
    <source>
        <dbReference type="Proteomes" id="UP000799291"/>
    </source>
</evidence>
<proteinExistence type="predicted"/>
<protein>
    <recommendedName>
        <fullName evidence="1">Glyoxalase-like domain-containing protein</fullName>
    </recommendedName>
</protein>
<gene>
    <name evidence="2" type="ORF">K458DRAFT_445033</name>
</gene>
<dbReference type="Gene3D" id="3.10.180.10">
    <property type="entry name" value="2,3-Dihydroxybiphenyl 1,2-Dioxygenase, domain 1"/>
    <property type="match status" value="1"/>
</dbReference>
<dbReference type="OrthoDB" id="4179687at2759"/>
<name>A0A6G1IRC7_9PLEO</name>
<sequence length="288" mass="31201">MSRTQHSDALGPAPTRLRQIALVTADLERATQQLVHVLGSEVVFEDPAVAQFGLRNALVPLGGDIIELVSPVQPNTTAGRLLERRGDGGYMVIMQTEDARARRAHIEARELAKVVWGYEHGDVTCVQYHPKGIRGGAMPELDSHAPSPENPTPLLSRFSPWHACGPNYSSYSASMKRAAHLTLQGCVLRLAPGDRGHEAAARQWEHVFGVVRSRDLLAFTNARLGFVSGRDGLHEGLVSITVGVEGRDKLEAILVRASEVGLCGTGFVNMCGIRWYFVLTGHGGTKKG</sequence>
<reference evidence="2" key="1">
    <citation type="journal article" date="2020" name="Stud. Mycol.">
        <title>101 Dothideomycetes genomes: a test case for predicting lifestyles and emergence of pathogens.</title>
        <authorList>
            <person name="Haridas S."/>
            <person name="Albert R."/>
            <person name="Binder M."/>
            <person name="Bloem J."/>
            <person name="Labutti K."/>
            <person name="Salamov A."/>
            <person name="Andreopoulos B."/>
            <person name="Baker S."/>
            <person name="Barry K."/>
            <person name="Bills G."/>
            <person name="Bluhm B."/>
            <person name="Cannon C."/>
            <person name="Castanera R."/>
            <person name="Culley D."/>
            <person name="Daum C."/>
            <person name="Ezra D."/>
            <person name="Gonzalez J."/>
            <person name="Henrissat B."/>
            <person name="Kuo A."/>
            <person name="Liang C."/>
            <person name="Lipzen A."/>
            <person name="Lutzoni F."/>
            <person name="Magnuson J."/>
            <person name="Mondo S."/>
            <person name="Nolan M."/>
            <person name="Ohm R."/>
            <person name="Pangilinan J."/>
            <person name="Park H.-J."/>
            <person name="Ramirez L."/>
            <person name="Alfaro M."/>
            <person name="Sun H."/>
            <person name="Tritt A."/>
            <person name="Yoshinaga Y."/>
            <person name="Zwiers L.-H."/>
            <person name="Turgeon B."/>
            <person name="Goodwin S."/>
            <person name="Spatafora J."/>
            <person name="Crous P."/>
            <person name="Grigoriev I."/>
        </authorList>
    </citation>
    <scope>NUCLEOTIDE SEQUENCE</scope>
    <source>
        <strain evidence="2">CBS 122367</strain>
    </source>
</reference>
<dbReference type="EMBL" id="MU005594">
    <property type="protein sequence ID" value="KAF2680804.1"/>
    <property type="molecule type" value="Genomic_DNA"/>
</dbReference>